<evidence type="ECO:0000313" key="3">
    <source>
        <dbReference type="Proteomes" id="UP000199045"/>
    </source>
</evidence>
<dbReference type="Pfam" id="PF02464">
    <property type="entry name" value="CinA"/>
    <property type="match status" value="1"/>
</dbReference>
<dbReference type="InterPro" id="IPR036653">
    <property type="entry name" value="CinA-like_C"/>
</dbReference>
<dbReference type="STRING" id="104663.SAMN04488121_102790"/>
<name>A0A1G7NG21_CHIFI</name>
<dbReference type="Proteomes" id="UP000199045">
    <property type="component" value="Unassembled WGS sequence"/>
</dbReference>
<feature type="domain" description="CinA C-terminal" evidence="1">
    <location>
        <begin position="12"/>
        <end position="114"/>
    </location>
</feature>
<dbReference type="RefSeq" id="WP_089831440.1">
    <property type="nucleotide sequence ID" value="NZ_FNBN01000002.1"/>
</dbReference>
<accession>A0A1G7NG21</accession>
<dbReference type="NCBIfam" id="TIGR00199">
    <property type="entry name" value="PncC_domain"/>
    <property type="match status" value="1"/>
</dbReference>
<sequence>MIDYGYDLDTINNISDILKHKGETLAVAESVTAGQLQVAFSLAEGATQIFQGGITAYNIGQKSRHLLIDPIHGANCNCVSEKVADQMAAQVVSLFAADWGIAITGYASPVPEQNIHDLFAYYTIYYRNKCIKHERITAPHNDILTVRLHFTNAVLRKFYDACRTINI</sequence>
<dbReference type="EMBL" id="FNBN01000002">
    <property type="protein sequence ID" value="SDF72916.1"/>
    <property type="molecule type" value="Genomic_DNA"/>
</dbReference>
<organism evidence="2 3">
    <name type="scientific">Chitinophaga filiformis</name>
    <name type="common">Myxococcus filiformis</name>
    <name type="synonym">Flexibacter filiformis</name>
    <dbReference type="NCBI Taxonomy" id="104663"/>
    <lineage>
        <taxon>Bacteria</taxon>
        <taxon>Pseudomonadati</taxon>
        <taxon>Bacteroidota</taxon>
        <taxon>Chitinophagia</taxon>
        <taxon>Chitinophagales</taxon>
        <taxon>Chitinophagaceae</taxon>
        <taxon>Chitinophaga</taxon>
    </lineage>
</organism>
<dbReference type="InterPro" id="IPR008136">
    <property type="entry name" value="CinA_C"/>
</dbReference>
<evidence type="ECO:0000313" key="2">
    <source>
        <dbReference type="EMBL" id="SDF72916.1"/>
    </source>
</evidence>
<reference evidence="2 3" key="1">
    <citation type="submission" date="2016-10" db="EMBL/GenBank/DDBJ databases">
        <authorList>
            <person name="de Groot N.N."/>
        </authorList>
    </citation>
    <scope>NUCLEOTIDE SEQUENCE [LARGE SCALE GENOMIC DNA]</scope>
    <source>
        <strain evidence="2 3">DSM 527</strain>
    </source>
</reference>
<keyword evidence="2" id="KW-0378">Hydrolase</keyword>
<protein>
    <submittedName>
        <fullName evidence="2">Amidohydrolase, PncC family</fullName>
    </submittedName>
</protein>
<evidence type="ECO:0000259" key="1">
    <source>
        <dbReference type="Pfam" id="PF02464"/>
    </source>
</evidence>
<gene>
    <name evidence="2" type="ORF">SAMN04488121_102790</name>
</gene>
<proteinExistence type="predicted"/>
<dbReference type="Gene3D" id="3.90.950.20">
    <property type="entry name" value="CinA-like"/>
    <property type="match status" value="1"/>
</dbReference>
<dbReference type="GO" id="GO:0016787">
    <property type="term" value="F:hydrolase activity"/>
    <property type="evidence" value="ECO:0007669"/>
    <property type="project" value="UniProtKB-KW"/>
</dbReference>
<dbReference type="OrthoDB" id="1252536at2"/>
<dbReference type="SUPFAM" id="SSF142433">
    <property type="entry name" value="CinA-like"/>
    <property type="match status" value="1"/>
</dbReference>
<dbReference type="AlphaFoldDB" id="A0A1G7NG21"/>